<dbReference type="Pfam" id="PF00787">
    <property type="entry name" value="PX"/>
    <property type="match status" value="1"/>
</dbReference>
<dbReference type="AlphaFoldDB" id="A0AAV8WYA0"/>
<dbReference type="PANTHER" id="PTHR22999:SF23">
    <property type="entry name" value="SORTING NEXIN-16"/>
    <property type="match status" value="1"/>
</dbReference>
<dbReference type="InterPro" id="IPR051837">
    <property type="entry name" value="SortingNexin/PXDomain-PKLike"/>
</dbReference>
<evidence type="ECO:0000256" key="2">
    <source>
        <dbReference type="ARBA" id="ARBA00022490"/>
    </source>
</evidence>
<organism evidence="5 6">
    <name type="scientific">Rhamnusium bicolor</name>
    <dbReference type="NCBI Taxonomy" id="1586634"/>
    <lineage>
        <taxon>Eukaryota</taxon>
        <taxon>Metazoa</taxon>
        <taxon>Ecdysozoa</taxon>
        <taxon>Arthropoda</taxon>
        <taxon>Hexapoda</taxon>
        <taxon>Insecta</taxon>
        <taxon>Pterygota</taxon>
        <taxon>Neoptera</taxon>
        <taxon>Endopterygota</taxon>
        <taxon>Coleoptera</taxon>
        <taxon>Polyphaga</taxon>
        <taxon>Cucujiformia</taxon>
        <taxon>Chrysomeloidea</taxon>
        <taxon>Cerambycidae</taxon>
        <taxon>Lepturinae</taxon>
        <taxon>Rhagiini</taxon>
        <taxon>Rhamnusium</taxon>
    </lineage>
</organism>
<dbReference type="Proteomes" id="UP001162156">
    <property type="component" value="Unassembled WGS sequence"/>
</dbReference>
<accession>A0AAV8WYA0</accession>
<dbReference type="PANTHER" id="PTHR22999">
    <property type="entry name" value="PX SERINE/THREONINE KINASE PXK"/>
    <property type="match status" value="1"/>
</dbReference>
<reference evidence="5" key="1">
    <citation type="journal article" date="2023" name="Insect Mol. Biol.">
        <title>Genome sequencing provides insights into the evolution of gene families encoding plant cell wall-degrading enzymes in longhorned beetles.</title>
        <authorList>
            <person name="Shin N.R."/>
            <person name="Okamura Y."/>
            <person name="Kirsch R."/>
            <person name="Pauchet Y."/>
        </authorList>
    </citation>
    <scope>NUCLEOTIDE SEQUENCE</scope>
    <source>
        <strain evidence="5">RBIC_L_NR</strain>
    </source>
</reference>
<dbReference type="Gene3D" id="3.30.1520.10">
    <property type="entry name" value="Phox-like domain"/>
    <property type="match status" value="1"/>
</dbReference>
<dbReference type="InterPro" id="IPR036871">
    <property type="entry name" value="PX_dom_sf"/>
</dbReference>
<proteinExistence type="predicted"/>
<gene>
    <name evidence="5" type="ORF">NQ314_015912</name>
</gene>
<protein>
    <recommendedName>
        <fullName evidence="4">PX domain-containing protein</fullName>
    </recommendedName>
</protein>
<name>A0AAV8WYA0_9CUCU</name>
<dbReference type="GO" id="GO:0045022">
    <property type="term" value="P:early endosome to late endosome transport"/>
    <property type="evidence" value="ECO:0007669"/>
    <property type="project" value="TreeGrafter"/>
</dbReference>
<evidence type="ECO:0000259" key="4">
    <source>
        <dbReference type="PROSITE" id="PS50195"/>
    </source>
</evidence>
<dbReference type="GO" id="GO:0006622">
    <property type="term" value="P:protein targeting to lysosome"/>
    <property type="evidence" value="ECO:0007669"/>
    <property type="project" value="TreeGrafter"/>
</dbReference>
<feature type="coiled-coil region" evidence="3">
    <location>
        <begin position="184"/>
        <end position="218"/>
    </location>
</feature>
<evidence type="ECO:0000313" key="5">
    <source>
        <dbReference type="EMBL" id="KAJ8931215.1"/>
    </source>
</evidence>
<keyword evidence="3" id="KW-0175">Coiled coil</keyword>
<sequence length="234" mass="26970">MGDNSINDVPETLSRLEIPAFMHPLMGNNDSTEFEPAEDMASDSEDYLSESLWDRNFQSSTQSNNSITLAQIMTISDQNENVYGHNRNVNCHNIQIPIVGYEIMEERARFTVYKLRIENKVTVIRHLPKKRWLKNNFDPIFLEERGNGLQTLVNAILSTPDLVATQEIQDFFCLNEPPAFTEANEESRAIFETLEETISDLKQQLREKESLIESLQTNLHSSVIENDHLKKLIR</sequence>
<keyword evidence="6" id="KW-1185">Reference proteome</keyword>
<dbReference type="GO" id="GO:0005769">
    <property type="term" value="C:early endosome"/>
    <property type="evidence" value="ECO:0007669"/>
    <property type="project" value="TreeGrafter"/>
</dbReference>
<evidence type="ECO:0000256" key="1">
    <source>
        <dbReference type="ARBA" id="ARBA00004496"/>
    </source>
</evidence>
<feature type="domain" description="PX" evidence="4">
    <location>
        <begin position="70"/>
        <end position="179"/>
    </location>
</feature>
<keyword evidence="2" id="KW-0963">Cytoplasm</keyword>
<evidence type="ECO:0000256" key="3">
    <source>
        <dbReference type="SAM" id="Coils"/>
    </source>
</evidence>
<evidence type="ECO:0000313" key="6">
    <source>
        <dbReference type="Proteomes" id="UP001162156"/>
    </source>
</evidence>
<dbReference type="InterPro" id="IPR001683">
    <property type="entry name" value="PX_dom"/>
</dbReference>
<dbReference type="GO" id="GO:0008333">
    <property type="term" value="P:endosome to lysosome transport"/>
    <property type="evidence" value="ECO:0007669"/>
    <property type="project" value="TreeGrafter"/>
</dbReference>
<dbReference type="EMBL" id="JANEYF010004433">
    <property type="protein sequence ID" value="KAJ8931215.1"/>
    <property type="molecule type" value="Genomic_DNA"/>
</dbReference>
<comment type="subcellular location">
    <subcellularLocation>
        <location evidence="1">Cytoplasm</location>
    </subcellularLocation>
</comment>
<dbReference type="GO" id="GO:0005770">
    <property type="term" value="C:late endosome"/>
    <property type="evidence" value="ECO:0007669"/>
    <property type="project" value="TreeGrafter"/>
</dbReference>
<dbReference type="PROSITE" id="PS50195">
    <property type="entry name" value="PX"/>
    <property type="match status" value="1"/>
</dbReference>
<dbReference type="GO" id="GO:0035091">
    <property type="term" value="F:phosphatidylinositol binding"/>
    <property type="evidence" value="ECO:0007669"/>
    <property type="project" value="InterPro"/>
</dbReference>
<comment type="caution">
    <text evidence="5">The sequence shown here is derived from an EMBL/GenBank/DDBJ whole genome shotgun (WGS) entry which is preliminary data.</text>
</comment>
<dbReference type="SUPFAM" id="SSF64268">
    <property type="entry name" value="PX domain"/>
    <property type="match status" value="1"/>
</dbReference>